<proteinExistence type="inferred from homology"/>
<dbReference type="Pfam" id="PF12840">
    <property type="entry name" value="HTH_20"/>
    <property type="match status" value="1"/>
</dbReference>
<dbReference type="Gene3D" id="1.10.10.10">
    <property type="entry name" value="Winged helix-like DNA-binding domain superfamily/Winged helix DNA-binding domain"/>
    <property type="match status" value="1"/>
</dbReference>
<dbReference type="PROSITE" id="PS01125">
    <property type="entry name" value="ROK"/>
    <property type="match status" value="1"/>
</dbReference>
<name>A0A2S5IUN8_9MICC</name>
<evidence type="ECO:0000256" key="1">
    <source>
        <dbReference type="ARBA" id="ARBA00006479"/>
    </source>
</evidence>
<dbReference type="InterPro" id="IPR036390">
    <property type="entry name" value="WH_DNA-bd_sf"/>
</dbReference>
<dbReference type="PANTHER" id="PTHR18964">
    <property type="entry name" value="ROK (REPRESSOR, ORF, KINASE) FAMILY"/>
    <property type="match status" value="1"/>
</dbReference>
<keyword evidence="3" id="KW-1185">Reference proteome</keyword>
<dbReference type="InterPro" id="IPR036388">
    <property type="entry name" value="WH-like_DNA-bd_sf"/>
</dbReference>
<accession>A0A2S5IUN8</accession>
<dbReference type="OrthoDB" id="3189808at2"/>
<keyword evidence="2" id="KW-0418">Kinase</keyword>
<evidence type="ECO:0000313" key="3">
    <source>
        <dbReference type="Proteomes" id="UP000239297"/>
    </source>
</evidence>
<dbReference type="EMBL" id="PRKW01000006">
    <property type="protein sequence ID" value="PPB48247.1"/>
    <property type="molecule type" value="Genomic_DNA"/>
</dbReference>
<reference evidence="2 3" key="1">
    <citation type="journal article" date="2014" name="Int. J. Syst. Evol. Microbiol.">
        <title>Arthrobacter pityocampae sp. nov., isolated from Thaumetopoea pityocampa (Lep., Thaumetopoeidae).</title>
        <authorList>
            <person name="Ince I.A."/>
            <person name="Demirbag Z."/>
            <person name="Kati H."/>
        </authorList>
    </citation>
    <scope>NUCLEOTIDE SEQUENCE [LARGE SCALE GENOMIC DNA]</scope>
    <source>
        <strain evidence="2 3">Tp2</strain>
    </source>
</reference>
<comment type="caution">
    <text evidence="2">The sequence shown here is derived from an EMBL/GenBank/DDBJ whole genome shotgun (WGS) entry which is preliminary data.</text>
</comment>
<protein>
    <submittedName>
        <fullName evidence="2">Sugar kinase</fullName>
    </submittedName>
</protein>
<sequence>MSDITSFGGLAASGASELFQILRDGRPRTRTELADLMGLARSTVTLRIEALRELGLVGFVDDVVSTGGRPSSRIALKSGSKVVLGVDIGASHLRVAVTDLTGHGLHSTTRAIEITRGPEAVLGAVVELGAELLRESGRAATDLLAIGVGVPGPVEHRTGRPINPPIMPGWNGYDVPGYLEGHFDVPVLVDNDVNIMALGERNAAWQNVDDLLFVKVATGIGAGIVSGGRLQRGSDGVAGDIGHIRVHGGMQAPCRCGNFDCLEAVASGPAVAARLRALGLDARTGEDVVRLVESGDRDAVLAVRQAGRDVGEVLSACISLVNPAVIVIGGSMALTGEHFIAGIREVVYSRTLPLATQHLQITQSSSGLDAGVLGASILAIHHAMSPQRIDAMVLGLAASVAG</sequence>
<evidence type="ECO:0000313" key="2">
    <source>
        <dbReference type="EMBL" id="PPB48247.1"/>
    </source>
</evidence>
<dbReference type="SUPFAM" id="SSF53067">
    <property type="entry name" value="Actin-like ATPase domain"/>
    <property type="match status" value="1"/>
</dbReference>
<dbReference type="RefSeq" id="WP_104122413.1">
    <property type="nucleotide sequence ID" value="NZ_PRKW01000006.1"/>
</dbReference>
<dbReference type="PANTHER" id="PTHR18964:SF173">
    <property type="entry name" value="GLUCOKINASE"/>
    <property type="match status" value="1"/>
</dbReference>
<dbReference type="GO" id="GO:0016301">
    <property type="term" value="F:kinase activity"/>
    <property type="evidence" value="ECO:0007669"/>
    <property type="project" value="UniProtKB-KW"/>
</dbReference>
<dbReference type="InterPro" id="IPR043129">
    <property type="entry name" value="ATPase_NBD"/>
</dbReference>
<gene>
    <name evidence="2" type="ORF">C4K88_14895</name>
</gene>
<dbReference type="Proteomes" id="UP000239297">
    <property type="component" value="Unassembled WGS sequence"/>
</dbReference>
<organism evidence="2 3">
    <name type="scientific">Arthrobacter pityocampae</name>
    <dbReference type="NCBI Taxonomy" id="547334"/>
    <lineage>
        <taxon>Bacteria</taxon>
        <taxon>Bacillati</taxon>
        <taxon>Actinomycetota</taxon>
        <taxon>Actinomycetes</taxon>
        <taxon>Micrococcales</taxon>
        <taxon>Micrococcaceae</taxon>
        <taxon>Arthrobacter</taxon>
    </lineage>
</organism>
<dbReference type="Gene3D" id="3.30.420.40">
    <property type="match status" value="2"/>
</dbReference>
<dbReference type="InterPro" id="IPR000600">
    <property type="entry name" value="ROK"/>
</dbReference>
<keyword evidence="2" id="KW-0808">Transferase</keyword>
<comment type="similarity">
    <text evidence="1">Belongs to the ROK (NagC/XylR) family.</text>
</comment>
<dbReference type="InterPro" id="IPR049874">
    <property type="entry name" value="ROK_cs"/>
</dbReference>
<dbReference type="Pfam" id="PF00480">
    <property type="entry name" value="ROK"/>
    <property type="match status" value="1"/>
</dbReference>
<dbReference type="AlphaFoldDB" id="A0A2S5IUN8"/>
<dbReference type="SUPFAM" id="SSF46785">
    <property type="entry name" value="Winged helix' DNA-binding domain"/>
    <property type="match status" value="1"/>
</dbReference>